<evidence type="ECO:0000313" key="6">
    <source>
        <dbReference type="EMBL" id="KAJ6824012.1"/>
    </source>
</evidence>
<dbReference type="Pfam" id="PF00201">
    <property type="entry name" value="UDPGT"/>
    <property type="match status" value="1"/>
</dbReference>
<evidence type="ECO:0000313" key="7">
    <source>
        <dbReference type="Proteomes" id="UP001140949"/>
    </source>
</evidence>
<gene>
    <name evidence="6" type="ORF">M6B38_129330</name>
</gene>
<sequence>MDQLHIFFLPLLSAGNFIPMVDMAKLFASRGVRATIVTTAGNLTRVKPAVDRCPHPIRILTISFPSSSVPDNMSDVPTPDTCNEVLEALGSLEAPFEQLLAEHRPDCVVSDMWYTWSADLAAARGIPRLIFRASSAFSGVLSAAISSSKPHEGVADDDEPFLVPGVPHRIELSRSRLMYSDELYAPLRGLFARMAEAVRRSYGTVLNTSRELEPGYVAGERVWALGPVSLCNEDALERAARGGDGCGDCMDWLDGREPGSVVYVCFGSMGGFGRDQLREVAAGLAASGHPFLWVVRNAGDASEWMPEGFEEEVEGTGRVVWGWAPQVAILGHGAVGGFVTHCGWNSCLEGASCGVPMATWPLFSDQFLNERLLVDVLRIGVAVGSKKFGWLAEERTLVGAEDVSRAVKEVMGSGEEARGRREEGEGERSCGGGEEGYGGGRIFLQ</sequence>
<evidence type="ECO:0000256" key="4">
    <source>
        <dbReference type="RuleBase" id="RU362057"/>
    </source>
</evidence>
<proteinExistence type="inferred from homology"/>
<dbReference type="Gene3D" id="3.40.50.2000">
    <property type="entry name" value="Glycogen Phosphorylase B"/>
    <property type="match status" value="2"/>
</dbReference>
<dbReference type="AlphaFoldDB" id="A0AAX6G5X6"/>
<comment type="caution">
    <text evidence="6">The sequence shown here is derived from an EMBL/GenBank/DDBJ whole genome shotgun (WGS) entry which is preliminary data.</text>
</comment>
<protein>
    <recommendedName>
        <fullName evidence="4">Glycosyltransferase</fullName>
        <ecNumber evidence="4">2.4.1.-</ecNumber>
    </recommendedName>
</protein>
<dbReference type="GO" id="GO:0035251">
    <property type="term" value="F:UDP-glucosyltransferase activity"/>
    <property type="evidence" value="ECO:0007669"/>
    <property type="project" value="TreeGrafter"/>
</dbReference>
<dbReference type="SUPFAM" id="SSF53756">
    <property type="entry name" value="UDP-Glycosyltransferase/glycogen phosphorylase"/>
    <property type="match status" value="1"/>
</dbReference>
<dbReference type="CDD" id="cd03784">
    <property type="entry name" value="GT1_Gtf-like"/>
    <property type="match status" value="1"/>
</dbReference>
<dbReference type="InterPro" id="IPR035595">
    <property type="entry name" value="UDP_glycos_trans_CS"/>
</dbReference>
<comment type="similarity">
    <text evidence="1 3">Belongs to the UDP-glycosyltransferase family.</text>
</comment>
<dbReference type="PANTHER" id="PTHR48047:SF19">
    <property type="entry name" value="GLYCOSYLTRANSFERASE"/>
    <property type="match status" value="1"/>
</dbReference>
<dbReference type="FunFam" id="3.40.50.2000:FF:000063">
    <property type="entry name" value="Glycosyltransferase"/>
    <property type="match status" value="1"/>
</dbReference>
<name>A0AAX6G5X6_IRIPA</name>
<dbReference type="InterPro" id="IPR002213">
    <property type="entry name" value="UDP_glucos_trans"/>
</dbReference>
<reference evidence="6" key="1">
    <citation type="journal article" date="2023" name="GigaByte">
        <title>Genome assembly of the bearded iris, Iris pallida Lam.</title>
        <authorList>
            <person name="Bruccoleri R.E."/>
            <person name="Oakeley E.J."/>
            <person name="Faust A.M.E."/>
            <person name="Altorfer M."/>
            <person name="Dessus-Babus S."/>
            <person name="Burckhardt D."/>
            <person name="Oertli M."/>
            <person name="Naumann U."/>
            <person name="Petersen F."/>
            <person name="Wong J."/>
        </authorList>
    </citation>
    <scope>NUCLEOTIDE SEQUENCE</scope>
    <source>
        <strain evidence="6">GSM-AAB239-AS_SAM_17_03QT</strain>
    </source>
</reference>
<dbReference type="EC" id="2.4.1.-" evidence="4"/>
<keyword evidence="2 3" id="KW-0808">Transferase</keyword>
<keyword evidence="3" id="KW-0328">Glycosyltransferase</keyword>
<dbReference type="EMBL" id="JANAVB010022593">
    <property type="protein sequence ID" value="KAJ6824012.1"/>
    <property type="molecule type" value="Genomic_DNA"/>
</dbReference>
<feature type="compositionally biased region" description="Gly residues" evidence="5">
    <location>
        <begin position="429"/>
        <end position="445"/>
    </location>
</feature>
<evidence type="ECO:0000256" key="1">
    <source>
        <dbReference type="ARBA" id="ARBA00009995"/>
    </source>
</evidence>
<organism evidence="6 7">
    <name type="scientific">Iris pallida</name>
    <name type="common">Sweet iris</name>
    <dbReference type="NCBI Taxonomy" id="29817"/>
    <lineage>
        <taxon>Eukaryota</taxon>
        <taxon>Viridiplantae</taxon>
        <taxon>Streptophyta</taxon>
        <taxon>Embryophyta</taxon>
        <taxon>Tracheophyta</taxon>
        <taxon>Spermatophyta</taxon>
        <taxon>Magnoliopsida</taxon>
        <taxon>Liliopsida</taxon>
        <taxon>Asparagales</taxon>
        <taxon>Iridaceae</taxon>
        <taxon>Iridoideae</taxon>
        <taxon>Irideae</taxon>
        <taxon>Iris</taxon>
    </lineage>
</organism>
<feature type="compositionally biased region" description="Basic and acidic residues" evidence="5">
    <location>
        <begin position="415"/>
        <end position="428"/>
    </location>
</feature>
<dbReference type="PROSITE" id="PS00375">
    <property type="entry name" value="UDPGT"/>
    <property type="match status" value="1"/>
</dbReference>
<evidence type="ECO:0000256" key="5">
    <source>
        <dbReference type="SAM" id="MobiDB-lite"/>
    </source>
</evidence>
<evidence type="ECO:0000256" key="2">
    <source>
        <dbReference type="ARBA" id="ARBA00022679"/>
    </source>
</evidence>
<keyword evidence="7" id="KW-1185">Reference proteome</keyword>
<accession>A0AAX6G5X6</accession>
<dbReference type="PANTHER" id="PTHR48047">
    <property type="entry name" value="GLYCOSYLTRANSFERASE"/>
    <property type="match status" value="1"/>
</dbReference>
<dbReference type="Proteomes" id="UP001140949">
    <property type="component" value="Unassembled WGS sequence"/>
</dbReference>
<evidence type="ECO:0000256" key="3">
    <source>
        <dbReference type="RuleBase" id="RU003718"/>
    </source>
</evidence>
<feature type="region of interest" description="Disordered" evidence="5">
    <location>
        <begin position="410"/>
        <end position="445"/>
    </location>
</feature>
<reference evidence="6" key="2">
    <citation type="submission" date="2023-04" db="EMBL/GenBank/DDBJ databases">
        <authorList>
            <person name="Bruccoleri R.E."/>
            <person name="Oakeley E.J."/>
            <person name="Faust A.-M."/>
            <person name="Dessus-Babus S."/>
            <person name="Altorfer M."/>
            <person name="Burckhardt D."/>
            <person name="Oertli M."/>
            <person name="Naumann U."/>
            <person name="Petersen F."/>
            <person name="Wong J."/>
        </authorList>
    </citation>
    <scope>NUCLEOTIDE SEQUENCE</scope>
    <source>
        <strain evidence="6">GSM-AAB239-AS_SAM_17_03QT</strain>
        <tissue evidence="6">Leaf</tissue>
    </source>
</reference>